<comment type="catalytic activity">
    <reaction evidence="1 6">
        <text>Cleavage of hydrophobic, N-terminal signal or leader sequences from secreted and periplasmic proteins.</text>
        <dbReference type="EC" id="3.4.21.89"/>
    </reaction>
</comment>
<protein>
    <recommendedName>
        <fullName evidence="4 6">Signal peptidase I</fullName>
        <ecNumber evidence="4 6">3.4.21.89</ecNumber>
    </recommendedName>
</protein>
<dbReference type="InterPro" id="IPR019758">
    <property type="entry name" value="Pept_S26A_signal_pept_1_CS"/>
</dbReference>
<keyword evidence="9" id="KW-1185">Reference proteome</keyword>
<dbReference type="Pfam" id="PF10502">
    <property type="entry name" value="Peptidase_S26"/>
    <property type="match status" value="1"/>
</dbReference>
<evidence type="ECO:0000256" key="6">
    <source>
        <dbReference type="RuleBase" id="RU362042"/>
    </source>
</evidence>
<dbReference type="SUPFAM" id="SSF51306">
    <property type="entry name" value="LexA/Signal peptidase"/>
    <property type="match status" value="1"/>
</dbReference>
<evidence type="ECO:0000256" key="5">
    <source>
        <dbReference type="ARBA" id="ARBA00022801"/>
    </source>
</evidence>
<proteinExistence type="inferred from homology"/>
<evidence type="ECO:0000256" key="3">
    <source>
        <dbReference type="ARBA" id="ARBA00009370"/>
    </source>
</evidence>
<keyword evidence="5 6" id="KW-0378">Hydrolase</keyword>
<comment type="subcellular location">
    <subcellularLocation>
        <location evidence="2">Cell membrane</location>
        <topology evidence="2">Single-pass type II membrane protein</topology>
    </subcellularLocation>
    <subcellularLocation>
        <location evidence="6">Membrane</location>
        <topology evidence="6">Single-pass type II membrane protein</topology>
    </subcellularLocation>
</comment>
<reference evidence="8 9" key="1">
    <citation type="submission" date="2023-07" db="EMBL/GenBank/DDBJ databases">
        <title>Sequencing the genomes of 1000 actinobacteria strains.</title>
        <authorList>
            <person name="Klenk H.-P."/>
        </authorList>
    </citation>
    <scope>NUCLEOTIDE SEQUENCE [LARGE SCALE GENOMIC DNA]</scope>
    <source>
        <strain evidence="8 9">DSM 44388</strain>
    </source>
</reference>
<dbReference type="NCBIfam" id="TIGR02227">
    <property type="entry name" value="sigpep_I_bact"/>
    <property type="match status" value="1"/>
</dbReference>
<dbReference type="Gene3D" id="2.10.109.10">
    <property type="entry name" value="Umud Fragment, subunit A"/>
    <property type="match status" value="1"/>
</dbReference>
<dbReference type="InterPro" id="IPR000223">
    <property type="entry name" value="Pept_S26A_signal_pept_1"/>
</dbReference>
<evidence type="ECO:0000256" key="2">
    <source>
        <dbReference type="ARBA" id="ARBA00004401"/>
    </source>
</evidence>
<dbReference type="RefSeq" id="WP_307237803.1">
    <property type="nucleotide sequence ID" value="NZ_JAUSQZ010000001.1"/>
</dbReference>
<name>A0ABT9NWE0_9ACTN</name>
<comment type="similarity">
    <text evidence="3 6">Belongs to the peptidase S26 family.</text>
</comment>
<dbReference type="GO" id="GO:0009003">
    <property type="term" value="F:signal peptidase activity"/>
    <property type="evidence" value="ECO:0007669"/>
    <property type="project" value="UniProtKB-EC"/>
</dbReference>
<evidence type="ECO:0000256" key="4">
    <source>
        <dbReference type="ARBA" id="ARBA00013208"/>
    </source>
</evidence>
<organism evidence="8 9">
    <name type="scientific">Kineosporia succinea</name>
    <dbReference type="NCBI Taxonomy" id="84632"/>
    <lineage>
        <taxon>Bacteria</taxon>
        <taxon>Bacillati</taxon>
        <taxon>Actinomycetota</taxon>
        <taxon>Actinomycetes</taxon>
        <taxon>Kineosporiales</taxon>
        <taxon>Kineosporiaceae</taxon>
        <taxon>Kineosporia</taxon>
    </lineage>
</organism>
<dbReference type="PROSITE" id="PS00761">
    <property type="entry name" value="SPASE_I_3"/>
    <property type="match status" value="1"/>
</dbReference>
<gene>
    <name evidence="8" type="ORF">J2S57_000489</name>
</gene>
<dbReference type="PRINTS" id="PR00727">
    <property type="entry name" value="LEADERPTASE"/>
</dbReference>
<dbReference type="InterPro" id="IPR036286">
    <property type="entry name" value="LexA/Signal_pep-like_sf"/>
</dbReference>
<dbReference type="PANTHER" id="PTHR43390">
    <property type="entry name" value="SIGNAL PEPTIDASE I"/>
    <property type="match status" value="1"/>
</dbReference>
<keyword evidence="6" id="KW-0645">Protease</keyword>
<dbReference type="InterPro" id="IPR019533">
    <property type="entry name" value="Peptidase_S26"/>
</dbReference>
<accession>A0ABT9NWE0</accession>
<evidence type="ECO:0000259" key="7">
    <source>
        <dbReference type="Pfam" id="PF10502"/>
    </source>
</evidence>
<evidence type="ECO:0000256" key="1">
    <source>
        <dbReference type="ARBA" id="ARBA00000677"/>
    </source>
</evidence>
<sequence length="215" mass="22734">MPDRSPASPVRRAAVVLVAVAVTIALVRAFLLQSFVVPTGSMEPTVEIGDRVVVSRLSSLFGDVQRGDVVVFNGAGVFDDTDPGPDTLLGRVGRGVAALFSMPVGSHDYVKRVIGLPGDHVVCCDDQGRITVNDEPLDETYVADGDRPSEVAFDIVVPDDRLWVMGDHRSDSADSRAYLGSPGGGTVPLDRVVGKVAGIYWPLSRFGGLDDGSGR</sequence>
<feature type="domain" description="Peptidase S26" evidence="7">
    <location>
        <begin position="13"/>
        <end position="201"/>
    </location>
</feature>
<evidence type="ECO:0000313" key="9">
    <source>
        <dbReference type="Proteomes" id="UP001235712"/>
    </source>
</evidence>
<dbReference type="PANTHER" id="PTHR43390:SF1">
    <property type="entry name" value="CHLOROPLAST PROCESSING PEPTIDASE"/>
    <property type="match status" value="1"/>
</dbReference>
<dbReference type="Proteomes" id="UP001235712">
    <property type="component" value="Unassembled WGS sequence"/>
</dbReference>
<comment type="caution">
    <text evidence="8">The sequence shown here is derived from an EMBL/GenBank/DDBJ whole genome shotgun (WGS) entry which is preliminary data.</text>
</comment>
<dbReference type="CDD" id="cd06530">
    <property type="entry name" value="S26_SPase_I"/>
    <property type="match status" value="1"/>
</dbReference>
<dbReference type="EC" id="3.4.21.89" evidence="4 6"/>
<dbReference type="EMBL" id="JAUSQZ010000001">
    <property type="protein sequence ID" value="MDP9824740.1"/>
    <property type="molecule type" value="Genomic_DNA"/>
</dbReference>
<evidence type="ECO:0000313" key="8">
    <source>
        <dbReference type="EMBL" id="MDP9824740.1"/>
    </source>
</evidence>